<organism evidence="1 2">
    <name type="scientific">Streptococcus oralis subsp. tigurinus</name>
    <dbReference type="NCBI Taxonomy" id="1077464"/>
    <lineage>
        <taxon>Bacteria</taxon>
        <taxon>Bacillati</taxon>
        <taxon>Bacillota</taxon>
        <taxon>Bacilli</taxon>
        <taxon>Lactobacillales</taxon>
        <taxon>Streptococcaceae</taxon>
        <taxon>Streptococcus</taxon>
    </lineage>
</organism>
<comment type="caution">
    <text evidence="1">The sequence shown here is derived from an EMBL/GenBank/DDBJ whole genome shotgun (WGS) entry which is preliminary data.</text>
</comment>
<proteinExistence type="predicted"/>
<gene>
    <name evidence="1" type="ORF">B7725_03635</name>
</gene>
<dbReference type="Proteomes" id="UP000193030">
    <property type="component" value="Unassembled WGS sequence"/>
</dbReference>
<dbReference type="AlphaFoldDB" id="A0A1X1GC80"/>
<dbReference type="InterPro" id="IPR015046">
    <property type="entry name" value="LciA_Immunity-like"/>
</dbReference>
<dbReference type="EMBL" id="NCUG01000016">
    <property type="protein sequence ID" value="ORO48465.1"/>
    <property type="molecule type" value="Genomic_DNA"/>
</dbReference>
<sequence length="98" mass="11392">MRGLKWFSGGVERRREAIIILEELIQNIKCDSQLLPLKNILISYECELKKGSISIPYTLSRMNIEISNVLIENALHLSEIQSDQIKKLRELSNIRYGY</sequence>
<reference evidence="1 2" key="1">
    <citation type="journal article" date="2016" name="Eur. J. Clin. Microbiol. Infect. Dis.">
        <title>Whole genome sequencing as a tool for phylogenetic analysis of clinical strains of Mitis group streptococci.</title>
        <authorList>
            <person name="Rasmussen L.H."/>
            <person name="Dargis R."/>
            <person name="Hojholt K."/>
            <person name="Christensen J.J."/>
            <person name="Skovgaard O."/>
            <person name="Justesen U.S."/>
            <person name="Rosenvinge F.S."/>
            <person name="Moser C."/>
            <person name="Lukjancenko O."/>
            <person name="Rasmussen S."/>
            <person name="Nielsen X.C."/>
        </authorList>
    </citation>
    <scope>NUCLEOTIDE SEQUENCE [LARGE SCALE GENOMIC DNA]</scope>
    <source>
        <strain evidence="1 2">OD_314165_09</strain>
    </source>
</reference>
<evidence type="ECO:0000313" key="2">
    <source>
        <dbReference type="Proteomes" id="UP000193030"/>
    </source>
</evidence>
<dbReference type="InterPro" id="IPR053739">
    <property type="entry name" value="Bact_Immunity_Domain_sf"/>
</dbReference>
<name>A0A1X1GC80_STROR</name>
<protein>
    <submittedName>
        <fullName evidence="1">Bacteriocin immunity protein</fullName>
    </submittedName>
</protein>
<dbReference type="Pfam" id="PF08951">
    <property type="entry name" value="EntA_Immun"/>
    <property type="match status" value="1"/>
</dbReference>
<dbReference type="Gene3D" id="1.20.1440.140">
    <property type="match status" value="1"/>
</dbReference>
<evidence type="ECO:0000313" key="1">
    <source>
        <dbReference type="EMBL" id="ORO48465.1"/>
    </source>
</evidence>
<accession>A0A1X1GC80</accession>
<dbReference type="GO" id="GO:0030153">
    <property type="term" value="P:bacteriocin immunity"/>
    <property type="evidence" value="ECO:0007669"/>
    <property type="project" value="InterPro"/>
</dbReference>
<dbReference type="RefSeq" id="WP_084874610.1">
    <property type="nucleotide sequence ID" value="NZ_JASHEA010000007.1"/>
</dbReference>